<evidence type="ECO:0000313" key="2">
    <source>
        <dbReference type="EMBL" id="VEU73154.1"/>
    </source>
</evidence>
<keyword evidence="1" id="KW-0472">Membrane</keyword>
<keyword evidence="1" id="KW-1133">Transmembrane helix</keyword>
<feature type="transmembrane region" description="Helical" evidence="1">
    <location>
        <begin position="53"/>
        <end position="73"/>
    </location>
</feature>
<proteinExistence type="predicted"/>
<keyword evidence="2" id="KW-0614">Plasmid</keyword>
<dbReference type="AlphaFoldDB" id="A0A449B090"/>
<keyword evidence="1" id="KW-0812">Transmembrane</keyword>
<gene>
    <name evidence="2" type="ORF">NCTC10186_00642</name>
</gene>
<keyword evidence="3" id="KW-1185">Reference proteome</keyword>
<accession>A0A449B090</accession>
<name>A0A449B090_9BACT</name>
<sequence>MQEEQNLKMDLIEFRKQEIQHAILKAQKEQEQAKYKKEQLSLPWYKQDLIRNLFAATGSLLLIVILMVVALYVG</sequence>
<geneLocation type="plasmid" evidence="2 3">
    <name>2</name>
</geneLocation>
<reference evidence="2 3" key="1">
    <citation type="submission" date="2019-01" db="EMBL/GenBank/DDBJ databases">
        <authorList>
            <consortium name="Pathogen Informatics"/>
        </authorList>
    </citation>
    <scope>NUCLEOTIDE SEQUENCE [LARGE SCALE GENOMIC DNA]</scope>
    <source>
        <strain evidence="2 3">NCTC10186</strain>
        <plasmid evidence="3">2</plasmid>
    </source>
</reference>
<evidence type="ECO:0000313" key="3">
    <source>
        <dbReference type="Proteomes" id="UP000289862"/>
    </source>
</evidence>
<dbReference type="RefSeq" id="WP_119571904.1">
    <property type="nucleotide sequence ID" value="NZ_LR215032.1"/>
</dbReference>
<dbReference type="EMBL" id="LR215032">
    <property type="protein sequence ID" value="VEU73154.1"/>
    <property type="molecule type" value="Genomic_DNA"/>
</dbReference>
<dbReference type="KEGG" id="mgal:NCTC10186_00642"/>
<organism evidence="2 3">
    <name type="scientific">Mycoplasmopsis gallopavonis</name>
    <dbReference type="NCBI Taxonomy" id="76629"/>
    <lineage>
        <taxon>Bacteria</taxon>
        <taxon>Bacillati</taxon>
        <taxon>Mycoplasmatota</taxon>
        <taxon>Mycoplasmoidales</taxon>
        <taxon>Metamycoplasmataceae</taxon>
        <taxon>Mycoplasmopsis</taxon>
    </lineage>
</organism>
<protein>
    <submittedName>
        <fullName evidence="2">Uncharacterized protein</fullName>
    </submittedName>
</protein>
<evidence type="ECO:0000256" key="1">
    <source>
        <dbReference type="SAM" id="Phobius"/>
    </source>
</evidence>
<dbReference type="Proteomes" id="UP000289862">
    <property type="component" value="Plasmid 2"/>
</dbReference>